<dbReference type="GO" id="GO:0050082">
    <property type="term" value="F:maltose phosphorylase activity"/>
    <property type="evidence" value="ECO:0007669"/>
    <property type="project" value="UniProtKB-EC"/>
</dbReference>
<proteinExistence type="inferred from homology"/>
<evidence type="ECO:0000259" key="6">
    <source>
        <dbReference type="Pfam" id="PF03636"/>
    </source>
</evidence>
<evidence type="ECO:0000256" key="2">
    <source>
        <dbReference type="ARBA" id="ARBA00022676"/>
    </source>
</evidence>
<dbReference type="Pfam" id="PF03636">
    <property type="entry name" value="Glyco_hydro_65N"/>
    <property type="match status" value="1"/>
</dbReference>
<dbReference type="SUPFAM" id="SSF48208">
    <property type="entry name" value="Six-hairpin glycosidases"/>
    <property type="match status" value="1"/>
</dbReference>
<dbReference type="SUPFAM" id="SSF74650">
    <property type="entry name" value="Galactose mutarotase-like"/>
    <property type="match status" value="1"/>
</dbReference>
<dbReference type="EC" id="2.4.1.8" evidence="7"/>
<dbReference type="Gene3D" id="2.60.420.10">
    <property type="entry name" value="Maltose phosphorylase, domain 3"/>
    <property type="match status" value="1"/>
</dbReference>
<organism evidence="7 8">
    <name type="scientific">Nitrospira defluvii</name>
    <dbReference type="NCBI Taxonomy" id="330214"/>
    <lineage>
        <taxon>Bacteria</taxon>
        <taxon>Pseudomonadati</taxon>
        <taxon>Nitrospirota</taxon>
        <taxon>Nitrospiria</taxon>
        <taxon>Nitrospirales</taxon>
        <taxon>Nitrospiraceae</taxon>
        <taxon>Nitrospira</taxon>
    </lineage>
</organism>
<reference evidence="7 8" key="1">
    <citation type="submission" date="2021-02" db="EMBL/GenBank/DDBJ databases">
        <authorList>
            <person name="Han P."/>
        </authorList>
    </citation>
    <scope>NUCLEOTIDE SEQUENCE [LARGE SCALE GENOMIC DNA]</scope>
    <source>
        <strain evidence="7">Candidatus Nitrospira sp. ZN2</strain>
    </source>
</reference>
<dbReference type="Pfam" id="PF03633">
    <property type="entry name" value="Glyco_hydro_65C"/>
    <property type="match status" value="1"/>
</dbReference>
<gene>
    <name evidence="7" type="ORF">NSPZN2_11184</name>
</gene>
<dbReference type="EMBL" id="CAJNBJ010000001">
    <property type="protein sequence ID" value="CAE6710391.1"/>
    <property type="molecule type" value="Genomic_DNA"/>
</dbReference>
<protein>
    <submittedName>
        <fullName evidence="7">Maltose phosphorylase</fullName>
        <ecNumber evidence="7">2.4.1.64</ecNumber>
        <ecNumber evidence="7">2.4.1.8</ecNumber>
    </submittedName>
</protein>
<dbReference type="InterPro" id="IPR008928">
    <property type="entry name" value="6-hairpin_glycosidase_sf"/>
</dbReference>
<feature type="domain" description="Glycoside hydrolase family 65 C-terminal" evidence="5">
    <location>
        <begin position="709"/>
        <end position="764"/>
    </location>
</feature>
<dbReference type="InterPro" id="IPR011013">
    <property type="entry name" value="Gal_mutarotase_sf_dom"/>
</dbReference>
<dbReference type="InterPro" id="IPR037018">
    <property type="entry name" value="GH65_N"/>
</dbReference>
<dbReference type="GO" id="GO:0047656">
    <property type="term" value="F:alpha,alpha-trehalose phosphorylase activity"/>
    <property type="evidence" value="ECO:0007669"/>
    <property type="project" value="UniProtKB-EC"/>
</dbReference>
<keyword evidence="3 7" id="KW-0808">Transferase</keyword>
<dbReference type="PANTHER" id="PTHR11051">
    <property type="entry name" value="GLYCOSYL HYDROLASE-RELATED"/>
    <property type="match status" value="1"/>
</dbReference>
<dbReference type="RefSeq" id="WP_213040958.1">
    <property type="nucleotide sequence ID" value="NZ_CAJNBJ010000001.1"/>
</dbReference>
<keyword evidence="8" id="KW-1185">Reference proteome</keyword>
<evidence type="ECO:0000256" key="3">
    <source>
        <dbReference type="ARBA" id="ARBA00022679"/>
    </source>
</evidence>
<dbReference type="PIRSF" id="PIRSF036289">
    <property type="entry name" value="Glycosyl_hydrolase_malt_phosph"/>
    <property type="match status" value="1"/>
</dbReference>
<keyword evidence="2 7" id="KW-0328">Glycosyltransferase</keyword>
<evidence type="ECO:0000313" key="7">
    <source>
        <dbReference type="EMBL" id="CAE6710391.1"/>
    </source>
</evidence>
<dbReference type="InterPro" id="IPR005196">
    <property type="entry name" value="Glyco_hydro_65_N"/>
</dbReference>
<evidence type="ECO:0000259" key="4">
    <source>
        <dbReference type="Pfam" id="PF03632"/>
    </source>
</evidence>
<evidence type="ECO:0000259" key="5">
    <source>
        <dbReference type="Pfam" id="PF03633"/>
    </source>
</evidence>
<accession>A0ABM8QQV8</accession>
<dbReference type="Gene3D" id="1.50.10.10">
    <property type="match status" value="1"/>
</dbReference>
<feature type="domain" description="Glycoside hydrolase family 65 central catalytic" evidence="4">
    <location>
        <begin position="325"/>
        <end position="699"/>
    </location>
</feature>
<dbReference type="Gene3D" id="2.70.98.40">
    <property type="entry name" value="Glycoside hydrolase, family 65, N-terminal domain"/>
    <property type="match status" value="1"/>
</dbReference>
<evidence type="ECO:0000256" key="1">
    <source>
        <dbReference type="ARBA" id="ARBA00006768"/>
    </source>
</evidence>
<comment type="similarity">
    <text evidence="1">Belongs to the glycosyl hydrolase 65 family.</text>
</comment>
<dbReference type="InterPro" id="IPR012341">
    <property type="entry name" value="6hp_glycosidase-like_sf"/>
</dbReference>
<dbReference type="EC" id="2.4.1.64" evidence="7"/>
<feature type="domain" description="Glycoside hydrolase family 65 N-terminal" evidence="6">
    <location>
        <begin position="43"/>
        <end position="271"/>
    </location>
</feature>
<dbReference type="Proteomes" id="UP000675880">
    <property type="component" value="Unassembled WGS sequence"/>
</dbReference>
<dbReference type="InterPro" id="IPR005194">
    <property type="entry name" value="Glyco_hydro_65_C"/>
</dbReference>
<dbReference type="InterPro" id="IPR005195">
    <property type="entry name" value="Glyco_hydro_65_M"/>
</dbReference>
<dbReference type="PANTHER" id="PTHR11051:SF8">
    <property type="entry name" value="PROTEIN-GLUCOSYLGALACTOSYLHYDROXYLYSINE GLUCOSIDASE"/>
    <property type="match status" value="1"/>
</dbReference>
<evidence type="ECO:0000313" key="8">
    <source>
        <dbReference type="Proteomes" id="UP000675880"/>
    </source>
</evidence>
<sequence>MWKPHDKAILPVPDQGEEGVNAATPFLSVRVPFAVDPRWALVEAGFDHNCEPGIESIFTVANGYVGTRGSLDERAGPSSPVTYLAGVFTGTGGAGGVLKLAELPDWTHLRVLVEGVPLSLETGTTLDHRRILDLQHGVLFRQWRHQDDRGRVTALTYARAVCLHDRHLLLQSVTVTPENYEGDITIQSATSNPQSEIHWSSELKGNAALLLGQTDRGTTIAMASHSRLEHEKGLESVGNGSGEACAEQWVWRAQRGAAARFDRSVVVYSSREVRDPAEAATGHVRRAAETGLAANLLRHAQAWEERCCASEVEVVGDETAQRALRFAVYHLNSAVNPQDERVSIGARALSGPTYKGHVFWDTEIYLLPFYTFTDPAAARSLLQYRFHTLPAARDRARRLGYQGALYAWESADTGADVTPETVRAPDGRVVQVLTGIQEHHISADIAYAVWQYWQATADEEFFLTAGADILIETARFWATRGRVEPDGRYHIRTVIGPDEYHESVDDNAYTNVMAQWNLERAADTVDWLRSHRADVWPIISERVRVTPDEPDSWRRTAALMVTGFDRATNLFEQFAGFFDLEELDLQPYRPMSVPIDVTIGRERTQRAQVVKQADVVALSALFWERFPVAVHEANVRYYAPRTAHGSSLSPALHAVVSARLGEADLAAQYFYDAAAIDLAHHGGKSAGGVHIATLGGLWQAAVFGMGGIRLREEGLVVAPHLPSNWDRLSFPLQWRGRRISVTIDREPGQVTVDFRSGEPMTIELSQGSMQRITSHHRYVAHRVGPGWSAWQESKR</sequence>
<dbReference type="Pfam" id="PF03632">
    <property type="entry name" value="Glyco_hydro_65m"/>
    <property type="match status" value="1"/>
</dbReference>
<name>A0ABM8QQV8_9BACT</name>
<comment type="caution">
    <text evidence="7">The sequence shown here is derived from an EMBL/GenBank/DDBJ whole genome shotgun (WGS) entry which is preliminary data.</text>
</comment>
<dbReference type="InterPro" id="IPR017045">
    <property type="entry name" value="Malt_Pase/Glycosyl_Hdrlase"/>
</dbReference>